<evidence type="ECO:0000256" key="1">
    <source>
        <dbReference type="SAM" id="Phobius"/>
    </source>
</evidence>
<dbReference type="RefSeq" id="WP_183978603.1">
    <property type="nucleotide sequence ID" value="NZ_JACIBY010000014.1"/>
</dbReference>
<keyword evidence="1" id="KW-0472">Membrane</keyword>
<dbReference type="Proteomes" id="UP000541352">
    <property type="component" value="Unassembled WGS sequence"/>
</dbReference>
<name>A0A7W5ZQK7_9BACT</name>
<reference evidence="2 3" key="1">
    <citation type="submission" date="2020-08" db="EMBL/GenBank/DDBJ databases">
        <title>Genomic Encyclopedia of Type Strains, Phase IV (KMG-IV): sequencing the most valuable type-strain genomes for metagenomic binning, comparative biology and taxonomic classification.</title>
        <authorList>
            <person name="Goeker M."/>
        </authorList>
    </citation>
    <scope>NUCLEOTIDE SEQUENCE [LARGE SCALE GENOMIC DNA]</scope>
    <source>
        <strain evidence="2 3">DSM 17976</strain>
    </source>
</reference>
<protein>
    <submittedName>
        <fullName evidence="2">Uncharacterized protein</fullName>
    </submittedName>
</protein>
<feature type="transmembrane region" description="Helical" evidence="1">
    <location>
        <begin position="20"/>
        <end position="40"/>
    </location>
</feature>
<gene>
    <name evidence="2" type="ORF">FHS57_005152</name>
</gene>
<proteinExistence type="predicted"/>
<dbReference type="AlphaFoldDB" id="A0A7W5ZQK7"/>
<comment type="caution">
    <text evidence="2">The sequence shown here is derived from an EMBL/GenBank/DDBJ whole genome shotgun (WGS) entry which is preliminary data.</text>
</comment>
<keyword evidence="1" id="KW-1133">Transmembrane helix</keyword>
<keyword evidence="1" id="KW-0812">Transmembrane</keyword>
<sequence>MKSPKNTNLLNKLPKLMGKYKWAFIPAVAVVGAVVAYLLGNKKTKTAIKKASLPMAENLSSQSNITIAGINQGTGLVNNDTNNNPSGENQFGVLDMHELRLSVNDFVVSDLSPNTSNAYGKNYHSFYLIMDDDSSVRSTFQNVDLSSYEGQTLMIRKFVVDSNFAPNFPTFVANYWRIGRNNSDNYLLHHSQAFLQL</sequence>
<organism evidence="2 3">
    <name type="scientific">Runella defluvii</name>
    <dbReference type="NCBI Taxonomy" id="370973"/>
    <lineage>
        <taxon>Bacteria</taxon>
        <taxon>Pseudomonadati</taxon>
        <taxon>Bacteroidota</taxon>
        <taxon>Cytophagia</taxon>
        <taxon>Cytophagales</taxon>
        <taxon>Spirosomataceae</taxon>
        <taxon>Runella</taxon>
    </lineage>
</organism>
<dbReference type="EMBL" id="JACIBY010000014">
    <property type="protein sequence ID" value="MBB3841131.1"/>
    <property type="molecule type" value="Genomic_DNA"/>
</dbReference>
<accession>A0A7W5ZQK7</accession>
<keyword evidence="3" id="KW-1185">Reference proteome</keyword>
<evidence type="ECO:0000313" key="3">
    <source>
        <dbReference type="Proteomes" id="UP000541352"/>
    </source>
</evidence>
<evidence type="ECO:0000313" key="2">
    <source>
        <dbReference type="EMBL" id="MBB3841131.1"/>
    </source>
</evidence>